<dbReference type="OrthoDB" id="204220at2759"/>
<dbReference type="AlphaFoldDB" id="A0A9W7AVA0"/>
<keyword evidence="3" id="KW-1185">Reference proteome</keyword>
<keyword evidence="1" id="KW-0732">Signal</keyword>
<evidence type="ECO:0000313" key="3">
    <source>
        <dbReference type="Proteomes" id="UP001165085"/>
    </source>
</evidence>
<dbReference type="InterPro" id="IPR011990">
    <property type="entry name" value="TPR-like_helical_dom_sf"/>
</dbReference>
<gene>
    <name evidence="2" type="ORF">TrST_g10659</name>
</gene>
<feature type="chain" id="PRO_5040784977" evidence="1">
    <location>
        <begin position="24"/>
        <end position="695"/>
    </location>
</feature>
<feature type="signal peptide" evidence="1">
    <location>
        <begin position="1"/>
        <end position="23"/>
    </location>
</feature>
<name>A0A9W7AVA0_9STRA</name>
<dbReference type="EMBL" id="BRXY01000221">
    <property type="protein sequence ID" value="GMH78416.1"/>
    <property type="molecule type" value="Genomic_DNA"/>
</dbReference>
<accession>A0A9W7AVA0</accession>
<dbReference type="Gene3D" id="3.40.50.2000">
    <property type="entry name" value="Glycogen Phosphorylase B"/>
    <property type="match status" value="1"/>
</dbReference>
<reference evidence="3" key="1">
    <citation type="journal article" date="2023" name="Commun. Biol.">
        <title>Genome analysis of Parmales, the sister group of diatoms, reveals the evolutionary specialization of diatoms from phago-mixotrophs to photoautotrophs.</title>
        <authorList>
            <person name="Ban H."/>
            <person name="Sato S."/>
            <person name="Yoshikawa S."/>
            <person name="Yamada K."/>
            <person name="Nakamura Y."/>
            <person name="Ichinomiya M."/>
            <person name="Sato N."/>
            <person name="Blanc-Mathieu R."/>
            <person name="Endo H."/>
            <person name="Kuwata A."/>
            <person name="Ogata H."/>
        </authorList>
    </citation>
    <scope>NUCLEOTIDE SEQUENCE [LARGE SCALE GENOMIC DNA]</scope>
    <source>
        <strain evidence="3">NIES 3701</strain>
    </source>
</reference>
<dbReference type="SUPFAM" id="SSF48452">
    <property type="entry name" value="TPR-like"/>
    <property type="match status" value="1"/>
</dbReference>
<comment type="caution">
    <text evidence="2">The sequence shown here is derived from an EMBL/GenBank/DDBJ whole genome shotgun (WGS) entry which is preliminary data.</text>
</comment>
<organism evidence="2 3">
    <name type="scientific">Triparma strigata</name>
    <dbReference type="NCBI Taxonomy" id="1606541"/>
    <lineage>
        <taxon>Eukaryota</taxon>
        <taxon>Sar</taxon>
        <taxon>Stramenopiles</taxon>
        <taxon>Ochrophyta</taxon>
        <taxon>Bolidophyceae</taxon>
        <taxon>Parmales</taxon>
        <taxon>Triparmaceae</taxon>
        <taxon>Triparma</taxon>
    </lineage>
</organism>
<dbReference type="SUPFAM" id="SSF53756">
    <property type="entry name" value="UDP-Glycosyltransferase/glycogen phosphorylase"/>
    <property type="match status" value="1"/>
</dbReference>
<sequence>MGKRQKHLTVITLALLSLPLSISNTIPHTPDHLKHLNTANILCFPAPEHGPSTLPRIISASPYYLQSLASAETWDAQTDVVRSFTSCVSQVCSPHLSSFSASDCRAVQSYLIDPPAHEVDLSQIDSLLLSSLYNDLATSIPSPTTNYRETFLKAAHNRSPAEPAIVKNLGFLLEQTGRVDEAYSMYNEYLTTFPPDLGVNFLSKTLCPPHSESAESSKARYLMIVEGLLEILRGPKGVSMNDDPTREIGQMPLGWPYLGFPMRPLLTLFSRCYVHLFPMLSQGSILAPLAADFVGASDNDKKIVRLGVVAEYAGNTSPGMLLQSTILGLNKTGRFKITLFLPQDFSTTFTEALRASEIETVLLDLHNVESSKNIIKNMHQDVLIFMAIGMSPLTYYLSFSKLAPVQVQFSHGHPITSGNLHMIDYFVTSDKFRLDSEVNHGGVLIRDEMGHEELGSVAKEVANYMGRNVESVYEYGSDAYVEQVVYFDSLTASIPPPPALPASSASLPSPLDPNLHYYALLQYSKKIHPLLDAAILGIVRGDEGGRVMMLEGSRAHISRWRRDGWSDEEIERVIFVGRMGRTDFLTLISHCSCALGTFPWGEGVTTFEAFAVNVPTVILPSMVTVENLSLGQVRALGLEEELMARDIADYVLKAVRLGNDADFRRAVKGRIQNNVHKLWEVDEIVREWTTFLTSV</sequence>
<dbReference type="Proteomes" id="UP001165085">
    <property type="component" value="Unassembled WGS sequence"/>
</dbReference>
<proteinExistence type="predicted"/>
<protein>
    <submittedName>
        <fullName evidence="2">Uncharacterized protein</fullName>
    </submittedName>
</protein>
<evidence type="ECO:0000256" key="1">
    <source>
        <dbReference type="SAM" id="SignalP"/>
    </source>
</evidence>
<evidence type="ECO:0000313" key="2">
    <source>
        <dbReference type="EMBL" id="GMH78416.1"/>
    </source>
</evidence>
<dbReference type="Gene3D" id="3.40.50.11380">
    <property type="match status" value="1"/>
</dbReference>